<reference evidence="2 3" key="1">
    <citation type="journal article" date="2019" name="Nat. Ecol. Evol.">
        <title>Megaphylogeny resolves global patterns of mushroom evolution.</title>
        <authorList>
            <person name="Varga T."/>
            <person name="Krizsan K."/>
            <person name="Foldi C."/>
            <person name="Dima B."/>
            <person name="Sanchez-Garcia M."/>
            <person name="Sanchez-Ramirez S."/>
            <person name="Szollosi G.J."/>
            <person name="Szarkandi J.G."/>
            <person name="Papp V."/>
            <person name="Albert L."/>
            <person name="Andreopoulos W."/>
            <person name="Angelini C."/>
            <person name="Antonin V."/>
            <person name="Barry K.W."/>
            <person name="Bougher N.L."/>
            <person name="Buchanan P."/>
            <person name="Buyck B."/>
            <person name="Bense V."/>
            <person name="Catcheside P."/>
            <person name="Chovatia M."/>
            <person name="Cooper J."/>
            <person name="Damon W."/>
            <person name="Desjardin D."/>
            <person name="Finy P."/>
            <person name="Geml J."/>
            <person name="Haridas S."/>
            <person name="Hughes K."/>
            <person name="Justo A."/>
            <person name="Karasinski D."/>
            <person name="Kautmanova I."/>
            <person name="Kiss B."/>
            <person name="Kocsube S."/>
            <person name="Kotiranta H."/>
            <person name="LaButti K.M."/>
            <person name="Lechner B.E."/>
            <person name="Liimatainen K."/>
            <person name="Lipzen A."/>
            <person name="Lukacs Z."/>
            <person name="Mihaltcheva S."/>
            <person name="Morgado L.N."/>
            <person name="Niskanen T."/>
            <person name="Noordeloos M.E."/>
            <person name="Ohm R.A."/>
            <person name="Ortiz-Santana B."/>
            <person name="Ovrebo C."/>
            <person name="Racz N."/>
            <person name="Riley R."/>
            <person name="Savchenko A."/>
            <person name="Shiryaev A."/>
            <person name="Soop K."/>
            <person name="Spirin V."/>
            <person name="Szebenyi C."/>
            <person name="Tomsovsky M."/>
            <person name="Tulloss R.E."/>
            <person name="Uehling J."/>
            <person name="Grigoriev I.V."/>
            <person name="Vagvolgyi C."/>
            <person name="Papp T."/>
            <person name="Martin F.M."/>
            <person name="Miettinen O."/>
            <person name="Hibbett D.S."/>
            <person name="Nagy L.G."/>
        </authorList>
    </citation>
    <scope>NUCLEOTIDE SEQUENCE [LARGE SCALE GENOMIC DNA]</scope>
    <source>
        <strain evidence="2 3">OMC1185</strain>
    </source>
</reference>
<dbReference type="GO" id="GO:0070072">
    <property type="term" value="P:vacuolar proton-transporting V-type ATPase complex assembly"/>
    <property type="evidence" value="ECO:0007669"/>
    <property type="project" value="InterPro"/>
</dbReference>
<keyword evidence="1" id="KW-0812">Transmembrane</keyword>
<evidence type="ECO:0000313" key="2">
    <source>
        <dbReference type="EMBL" id="TFK57724.1"/>
    </source>
</evidence>
<dbReference type="EMBL" id="ML213503">
    <property type="protein sequence ID" value="TFK57724.1"/>
    <property type="molecule type" value="Genomic_DNA"/>
</dbReference>
<evidence type="ECO:0000313" key="3">
    <source>
        <dbReference type="Proteomes" id="UP000305948"/>
    </source>
</evidence>
<proteinExistence type="predicted"/>
<feature type="non-terminal residue" evidence="2">
    <location>
        <position position="178"/>
    </location>
</feature>
<feature type="non-terminal residue" evidence="2">
    <location>
        <position position="1"/>
    </location>
</feature>
<evidence type="ECO:0008006" key="4">
    <source>
        <dbReference type="Google" id="ProtNLM"/>
    </source>
</evidence>
<keyword evidence="1" id="KW-0472">Membrane</keyword>
<accession>A0A5C3NJ31</accession>
<gene>
    <name evidence="2" type="ORF">OE88DRAFT_1616062</name>
</gene>
<dbReference type="AlphaFoldDB" id="A0A5C3NJ31"/>
<keyword evidence="3" id="KW-1185">Reference proteome</keyword>
<dbReference type="OrthoDB" id="3193718at2759"/>
<protein>
    <recommendedName>
        <fullName evidence="4">Endoplasmic reticulum-based factor for assembly of V-ATPase</fullName>
    </recommendedName>
</protein>
<sequence>LAVSLEDHLTERLKSLPALLPADLARQLTESLDFASAKLQEGGTPTVSYDLLSSVSKWSRTDAGRAALRSQEPPMEVHDYDMISLLAGTRTSPDRKFPIYVPESDVREEERLRAINDRKTITTLLNAVLSVGGAGFAAWYAAGQVRWRDEWRALLGMAVAAIVAIAEGILYVLWDSRR</sequence>
<organism evidence="2 3">
    <name type="scientific">Heliocybe sulcata</name>
    <dbReference type="NCBI Taxonomy" id="5364"/>
    <lineage>
        <taxon>Eukaryota</taxon>
        <taxon>Fungi</taxon>
        <taxon>Dikarya</taxon>
        <taxon>Basidiomycota</taxon>
        <taxon>Agaricomycotina</taxon>
        <taxon>Agaricomycetes</taxon>
        <taxon>Gloeophyllales</taxon>
        <taxon>Gloeophyllaceae</taxon>
        <taxon>Heliocybe</taxon>
    </lineage>
</organism>
<dbReference type="Proteomes" id="UP000305948">
    <property type="component" value="Unassembled WGS sequence"/>
</dbReference>
<dbReference type="Pfam" id="PF11712">
    <property type="entry name" value="Vma12"/>
    <property type="match status" value="1"/>
</dbReference>
<keyword evidence="1" id="KW-1133">Transmembrane helix</keyword>
<feature type="transmembrane region" description="Helical" evidence="1">
    <location>
        <begin position="121"/>
        <end position="142"/>
    </location>
</feature>
<feature type="transmembrane region" description="Helical" evidence="1">
    <location>
        <begin position="154"/>
        <end position="174"/>
    </location>
</feature>
<evidence type="ECO:0000256" key="1">
    <source>
        <dbReference type="SAM" id="Phobius"/>
    </source>
</evidence>
<dbReference type="InterPro" id="IPR021013">
    <property type="entry name" value="ATPase_Vma12"/>
</dbReference>
<name>A0A5C3NJ31_9AGAM</name>